<dbReference type="InterPro" id="IPR015946">
    <property type="entry name" value="KH_dom-like_a/b"/>
</dbReference>
<feature type="binding site" evidence="7">
    <location>
        <begin position="148"/>
        <end position="151"/>
    </location>
    <ligand>
        <name>GTP</name>
        <dbReference type="ChEBI" id="CHEBI:37565"/>
    </ligand>
</feature>
<keyword evidence="7" id="KW-0690">Ribosome biogenesis</keyword>
<proteinExistence type="inferred from homology"/>
<dbReference type="Pfam" id="PF07650">
    <property type="entry name" value="KH_2"/>
    <property type="match status" value="1"/>
</dbReference>
<feature type="binding site" evidence="7">
    <location>
        <begin position="39"/>
        <end position="46"/>
    </location>
    <ligand>
        <name>GTP</name>
        <dbReference type="ChEBI" id="CHEBI:37565"/>
    </ligand>
</feature>
<dbReference type="PANTHER" id="PTHR42698:SF1">
    <property type="entry name" value="GTPASE ERA, MITOCHONDRIAL"/>
    <property type="match status" value="1"/>
</dbReference>
<feature type="region of interest" description="G3" evidence="8">
    <location>
        <begin position="86"/>
        <end position="89"/>
    </location>
</feature>
<dbReference type="PROSITE" id="PS51713">
    <property type="entry name" value="G_ERA"/>
    <property type="match status" value="1"/>
</dbReference>
<dbReference type="InterPro" id="IPR009019">
    <property type="entry name" value="KH_sf_prok-type"/>
</dbReference>
<gene>
    <name evidence="7 13" type="primary">era</name>
    <name evidence="13" type="ORF">GCM10007901_43670</name>
</gene>
<evidence type="ECO:0000313" key="14">
    <source>
        <dbReference type="Proteomes" id="UP001156670"/>
    </source>
</evidence>
<dbReference type="EMBL" id="BSOB01000061">
    <property type="protein sequence ID" value="GLQ95412.1"/>
    <property type="molecule type" value="Genomic_DNA"/>
</dbReference>
<keyword evidence="5 7" id="KW-0694">RNA-binding</keyword>
<dbReference type="InterPro" id="IPR027417">
    <property type="entry name" value="P-loop_NTPase"/>
</dbReference>
<keyword evidence="6 7" id="KW-0342">GTP-binding</keyword>
<organism evidence="13 14">
    <name type="scientific">Dyella acidisoli</name>
    <dbReference type="NCBI Taxonomy" id="1867834"/>
    <lineage>
        <taxon>Bacteria</taxon>
        <taxon>Pseudomonadati</taxon>
        <taxon>Pseudomonadota</taxon>
        <taxon>Gammaproteobacteria</taxon>
        <taxon>Lysobacterales</taxon>
        <taxon>Rhodanobacteraceae</taxon>
        <taxon>Dyella</taxon>
    </lineage>
</organism>
<keyword evidence="14" id="KW-1185">Reference proteome</keyword>
<evidence type="ECO:0000256" key="10">
    <source>
        <dbReference type="SAM" id="MobiDB-lite"/>
    </source>
</evidence>
<keyword evidence="4 7" id="KW-0547">Nucleotide-binding</keyword>
<dbReference type="SUPFAM" id="SSF54814">
    <property type="entry name" value="Prokaryotic type KH domain (KH-domain type II)"/>
    <property type="match status" value="1"/>
</dbReference>
<evidence type="ECO:0000259" key="11">
    <source>
        <dbReference type="PROSITE" id="PS50823"/>
    </source>
</evidence>
<dbReference type="NCBIfam" id="TIGR00436">
    <property type="entry name" value="era"/>
    <property type="match status" value="1"/>
</dbReference>
<evidence type="ECO:0000256" key="3">
    <source>
        <dbReference type="ARBA" id="ARBA00022730"/>
    </source>
</evidence>
<dbReference type="InterPro" id="IPR030388">
    <property type="entry name" value="G_ERA_dom"/>
</dbReference>
<feature type="region of interest" description="G1" evidence="8">
    <location>
        <begin position="39"/>
        <end position="46"/>
    </location>
</feature>
<keyword evidence="7" id="KW-1003">Cell membrane</keyword>
<dbReference type="InterPro" id="IPR006073">
    <property type="entry name" value="GTP-bd"/>
</dbReference>
<feature type="region of interest" description="G2" evidence="8">
    <location>
        <begin position="65"/>
        <end position="69"/>
    </location>
</feature>
<keyword evidence="7" id="KW-0472">Membrane</keyword>
<feature type="region of interest" description="Disordered" evidence="10">
    <location>
        <begin position="1"/>
        <end position="22"/>
    </location>
</feature>
<feature type="domain" description="Era-type G" evidence="12">
    <location>
        <begin position="31"/>
        <end position="199"/>
    </location>
</feature>
<dbReference type="PRINTS" id="PR00326">
    <property type="entry name" value="GTP1OBG"/>
</dbReference>
<dbReference type="InterPro" id="IPR005225">
    <property type="entry name" value="Small_GTP-bd"/>
</dbReference>
<evidence type="ECO:0000256" key="5">
    <source>
        <dbReference type="ARBA" id="ARBA00022884"/>
    </source>
</evidence>
<keyword evidence="3 7" id="KW-0699">rRNA-binding</keyword>
<dbReference type="HAMAP" id="MF_00367">
    <property type="entry name" value="GTPase_Era"/>
    <property type="match status" value="1"/>
</dbReference>
<dbReference type="PANTHER" id="PTHR42698">
    <property type="entry name" value="GTPASE ERA"/>
    <property type="match status" value="1"/>
</dbReference>
<dbReference type="CDD" id="cd22534">
    <property type="entry name" value="KH-II_Era"/>
    <property type="match status" value="1"/>
</dbReference>
<dbReference type="SUPFAM" id="SSF52540">
    <property type="entry name" value="P-loop containing nucleoside triphosphate hydrolases"/>
    <property type="match status" value="1"/>
</dbReference>
<evidence type="ECO:0000256" key="4">
    <source>
        <dbReference type="ARBA" id="ARBA00022741"/>
    </source>
</evidence>
<accession>A0ABQ5XVP4</accession>
<evidence type="ECO:0000256" key="8">
    <source>
        <dbReference type="PROSITE-ProRule" id="PRU01050"/>
    </source>
</evidence>
<feature type="domain" description="KH type-2" evidence="11">
    <location>
        <begin position="222"/>
        <end position="307"/>
    </location>
</feature>
<sequence length="323" mass="36533">MLIPDYEEYPRTMNDERDDNVENELPHSDFRCGFVALTGRPNVGKSTLLNALIGFRLSIVSPRPQTTRHRILGIATSGAGQVLYVDTPGLHRGAKRAMNRSLNRAVHSALSEVELAVQVIEAGRWTDEDEALYEALAEQRIPRLLVINKVDLSKDKATLLPFVAELCEKHSFEAVHYVSALKSKGLDVLAQDILSRLPVRAPVFGEDEITDRSERFLAAEMVREQLMLRLNQELPYATTVEIEQFNDRPDGVAEIHAVIWVERDGQKAIVIGQGGEQLKAIGSAARRHMERMFDRKVFLRLWVKVREGWADDESMLKQFGYTD</sequence>
<dbReference type="PROSITE" id="PS50823">
    <property type="entry name" value="KH_TYPE_2"/>
    <property type="match status" value="1"/>
</dbReference>
<dbReference type="CDD" id="cd04163">
    <property type="entry name" value="Era"/>
    <property type="match status" value="1"/>
</dbReference>
<dbReference type="InterPro" id="IPR005662">
    <property type="entry name" value="GTPase_Era-like"/>
</dbReference>
<feature type="binding site" evidence="7">
    <location>
        <begin position="86"/>
        <end position="90"/>
    </location>
    <ligand>
        <name>GTP</name>
        <dbReference type="ChEBI" id="CHEBI:37565"/>
    </ligand>
</feature>
<evidence type="ECO:0000256" key="6">
    <source>
        <dbReference type="ARBA" id="ARBA00023134"/>
    </source>
</evidence>
<dbReference type="NCBIfam" id="NF000908">
    <property type="entry name" value="PRK00089.1"/>
    <property type="match status" value="1"/>
</dbReference>
<dbReference type="NCBIfam" id="TIGR00231">
    <property type="entry name" value="small_GTP"/>
    <property type="match status" value="1"/>
</dbReference>
<name>A0ABQ5XVP4_9GAMM</name>
<comment type="subcellular location">
    <subcellularLocation>
        <location evidence="7">Cytoplasm</location>
    </subcellularLocation>
    <subcellularLocation>
        <location evidence="7">Cell membrane</location>
        <topology evidence="7">Peripheral membrane protein</topology>
    </subcellularLocation>
</comment>
<evidence type="ECO:0000313" key="13">
    <source>
        <dbReference type="EMBL" id="GLQ95412.1"/>
    </source>
</evidence>
<evidence type="ECO:0000256" key="7">
    <source>
        <dbReference type="HAMAP-Rule" id="MF_00367"/>
    </source>
</evidence>
<dbReference type="Pfam" id="PF01926">
    <property type="entry name" value="MMR_HSR1"/>
    <property type="match status" value="1"/>
</dbReference>
<evidence type="ECO:0000259" key="12">
    <source>
        <dbReference type="PROSITE" id="PS51713"/>
    </source>
</evidence>
<evidence type="ECO:0000256" key="1">
    <source>
        <dbReference type="ARBA" id="ARBA00007921"/>
    </source>
</evidence>
<keyword evidence="7" id="KW-0963">Cytoplasm</keyword>
<reference evidence="14" key="1">
    <citation type="journal article" date="2019" name="Int. J. Syst. Evol. Microbiol.">
        <title>The Global Catalogue of Microorganisms (GCM) 10K type strain sequencing project: providing services to taxonomists for standard genome sequencing and annotation.</title>
        <authorList>
            <consortium name="The Broad Institute Genomics Platform"/>
            <consortium name="The Broad Institute Genome Sequencing Center for Infectious Disease"/>
            <person name="Wu L."/>
            <person name="Ma J."/>
        </authorList>
    </citation>
    <scope>NUCLEOTIDE SEQUENCE [LARGE SCALE GENOMIC DNA]</scope>
    <source>
        <strain evidence="14">NBRC 111980</strain>
    </source>
</reference>
<protein>
    <recommendedName>
        <fullName evidence="2 7">GTPase Era</fullName>
    </recommendedName>
</protein>
<dbReference type="Proteomes" id="UP001156670">
    <property type="component" value="Unassembled WGS sequence"/>
</dbReference>
<evidence type="ECO:0000256" key="2">
    <source>
        <dbReference type="ARBA" id="ARBA00020484"/>
    </source>
</evidence>
<comment type="similarity">
    <text evidence="1 7 8 9">Belongs to the TRAFAC class TrmE-Era-EngA-EngB-Septin-like GTPase superfamily. Era GTPase family.</text>
</comment>
<dbReference type="InterPro" id="IPR004044">
    <property type="entry name" value="KH_dom_type_2"/>
</dbReference>
<evidence type="ECO:0000256" key="9">
    <source>
        <dbReference type="RuleBase" id="RU003761"/>
    </source>
</evidence>
<dbReference type="Gene3D" id="3.40.50.300">
    <property type="entry name" value="P-loop containing nucleotide triphosphate hydrolases"/>
    <property type="match status" value="1"/>
</dbReference>
<comment type="function">
    <text evidence="7">An essential GTPase that binds both GDP and GTP, with rapid nucleotide exchange. Plays a role in 16S rRNA processing and 30S ribosomal subunit biogenesis and possibly also in cell cycle regulation and energy metabolism.</text>
</comment>
<dbReference type="Gene3D" id="3.30.300.20">
    <property type="match status" value="1"/>
</dbReference>
<comment type="subunit">
    <text evidence="7">Monomer.</text>
</comment>
<comment type="caution">
    <text evidence="13">The sequence shown here is derived from an EMBL/GenBank/DDBJ whole genome shotgun (WGS) entry which is preliminary data.</text>
</comment>
<feature type="region of interest" description="G4" evidence="8">
    <location>
        <begin position="148"/>
        <end position="151"/>
    </location>
</feature>
<feature type="region of interest" description="G5" evidence="8">
    <location>
        <begin position="178"/>
        <end position="180"/>
    </location>
</feature>